<keyword evidence="3" id="KW-1185">Reference proteome</keyword>
<dbReference type="GO" id="GO:0046872">
    <property type="term" value="F:metal ion binding"/>
    <property type="evidence" value="ECO:0007669"/>
    <property type="project" value="InterPro"/>
</dbReference>
<dbReference type="Proteomes" id="UP000243900">
    <property type="component" value="Unassembled WGS sequence"/>
</dbReference>
<dbReference type="InterPro" id="IPR011249">
    <property type="entry name" value="Metalloenz_LuxS/M16"/>
</dbReference>
<dbReference type="InterPro" id="IPR011765">
    <property type="entry name" value="Pept_M16_N"/>
</dbReference>
<gene>
    <name evidence="2" type="ORF">C5O18_05875</name>
</gene>
<name>A0A2P6ASF3_9GAMM</name>
<dbReference type="GO" id="GO:0006508">
    <property type="term" value="P:proteolysis"/>
    <property type="evidence" value="ECO:0007669"/>
    <property type="project" value="InterPro"/>
</dbReference>
<dbReference type="Gene3D" id="3.30.830.10">
    <property type="entry name" value="Metalloenzyme, LuxS/M16 peptidase-like"/>
    <property type="match status" value="4"/>
</dbReference>
<dbReference type="FunFam" id="3.30.830.10:FF:000011">
    <property type="entry name" value="Presequence protease, mitochondrial"/>
    <property type="match status" value="1"/>
</dbReference>
<dbReference type="SUPFAM" id="SSF63411">
    <property type="entry name" value="LuxS/MPP-like metallohydrolase"/>
    <property type="match status" value="4"/>
</dbReference>
<organism evidence="2 3">
    <name type="scientific">Amnimonas aquatica</name>
    <dbReference type="NCBI Taxonomy" id="2094561"/>
    <lineage>
        <taxon>Bacteria</taxon>
        <taxon>Pseudomonadati</taxon>
        <taxon>Pseudomonadota</taxon>
        <taxon>Gammaproteobacteria</taxon>
        <taxon>Moraxellales</taxon>
        <taxon>Moraxellaceae</taxon>
        <taxon>Amnimonas</taxon>
    </lineage>
</organism>
<dbReference type="Pfam" id="PF08367">
    <property type="entry name" value="M16C_assoc"/>
    <property type="match status" value="1"/>
</dbReference>
<dbReference type="SMART" id="SM01264">
    <property type="entry name" value="M16C_associated"/>
    <property type="match status" value="1"/>
</dbReference>
<reference evidence="3" key="1">
    <citation type="submission" date="2018-02" db="EMBL/GenBank/DDBJ databases">
        <title>Genome sequencing of Solimonas sp. HR-BB.</title>
        <authorList>
            <person name="Lee Y."/>
            <person name="Jeon C.O."/>
        </authorList>
    </citation>
    <scope>NUCLEOTIDE SEQUENCE [LARGE SCALE GENOMIC DNA]</scope>
    <source>
        <strain evidence="3">HR-E</strain>
    </source>
</reference>
<dbReference type="AlphaFoldDB" id="A0A2P6ASF3"/>
<proteinExistence type="predicted"/>
<dbReference type="Pfam" id="PF00675">
    <property type="entry name" value="Peptidase_M16"/>
    <property type="match status" value="1"/>
</dbReference>
<dbReference type="PANTHER" id="PTHR43016:SF13">
    <property type="entry name" value="PRESEQUENCE PROTEASE, MITOCHONDRIAL"/>
    <property type="match status" value="1"/>
</dbReference>
<feature type="domain" description="Peptidase M16C associated" evidence="1">
    <location>
        <begin position="514"/>
        <end position="763"/>
    </location>
</feature>
<dbReference type="InterPro" id="IPR007863">
    <property type="entry name" value="Peptidase_M16_C"/>
</dbReference>
<dbReference type="Pfam" id="PF22516">
    <property type="entry name" value="PreP_C"/>
    <property type="match status" value="1"/>
</dbReference>
<sequence length="1025" mass="111083">MCPISVPAGRPRARRPVLLEMSVTLSEAAHLSVSLSDGAAAPAGADDGGVASAAFELLREVELPALQAVFSEYRHRVTGARHLHLAADNSENVFVVAFKTMPEDSTGVAHILEHTVLCGSERYPVRDPFFLMIRRSLNTFMNAFTASDWTAYPFASQNRQDFDNLLRVYLDAVFFPHLHPLDFAQEGIRIEPEQPGNPDTALVYKGVVFNEMKGAMSAAHSVLHETLNKYLYPTTTYHHNSGGEPAHIPDLTHEALQAFHRRHYHPSNAVFMTFGDEPVASLQARFETLALARFDGRDRPAASEPVRGRDEKRYVAPLRVEEAYAPESEDGPQTHHVLGWLLGPSADARARFEAHLLSGVLLENSASPLRQALETSELGESPSALCGLDDNNREMAFGCGLEGSEPEHAAAVEQLVLDTLARVAEEGVPQEDVEAVLHQFELSQREIGGDSYPYGLQLLLNGMGHVLQDADPLSVWDIEAELARLREAIRDPAFVPGLVRRLLLDNPHRVRVTLRPDSELAARRDALEAEQLARIRAGLDEAGLAALAAGAEALAERQAQENDVSLLPKVTLADVPAQVKAPGVGEARALLPGLQATSHVQGTNGLFYEQLIVDLPALDEREAQLLPLYTSLFSELGAGGDDYRRLQQRQSAVSGGLRMSLSARTSLTDRNAAQAHLVVSGKALAYNQEAFQQLLHDTFSSLRFDETGRVRDILAQLKARWEASITGQGHALAMGAAARGFSALAAFQQRQGGLAGIRFIRQLNEQVQADDAALAALAGEMAALHGKVAVAPRQLLLIGESDTLAAASATAASLWAGAPLPAAAGGMIRTPADEHVNEAWLTQTQVQFCARAYPAVPVDHADAPALMALGGFLRNGFLHRAIREQGGAYGGGAGYDGNACAFRFFSYRDPRFAETLADFDASLDWLQSHRHGADQLEEALLGIFADMDKPLSPAGEARQAFHNGLYGRTIEQRQRLRERLLALTLDDLRTVAARYLDPARAATAVIAPSAKADVAESLGLTPRRL</sequence>
<evidence type="ECO:0000259" key="1">
    <source>
        <dbReference type="SMART" id="SM01264"/>
    </source>
</evidence>
<dbReference type="Pfam" id="PF05193">
    <property type="entry name" value="Peptidase_M16_C"/>
    <property type="match status" value="1"/>
</dbReference>
<comment type="caution">
    <text evidence="2">The sequence shown here is derived from an EMBL/GenBank/DDBJ whole genome shotgun (WGS) entry which is preliminary data.</text>
</comment>
<evidence type="ECO:0000313" key="3">
    <source>
        <dbReference type="Proteomes" id="UP000243900"/>
    </source>
</evidence>
<protein>
    <submittedName>
        <fullName evidence="2">Peptidase M16</fullName>
    </submittedName>
</protein>
<dbReference type="InterPro" id="IPR055130">
    <property type="entry name" value="PreP_C"/>
</dbReference>
<accession>A0A2P6ASF3</accession>
<dbReference type="PANTHER" id="PTHR43016">
    <property type="entry name" value="PRESEQUENCE PROTEASE"/>
    <property type="match status" value="1"/>
</dbReference>
<evidence type="ECO:0000313" key="2">
    <source>
        <dbReference type="EMBL" id="PQA42496.1"/>
    </source>
</evidence>
<dbReference type="InterPro" id="IPR013578">
    <property type="entry name" value="Peptidase_M16C_assoc"/>
</dbReference>
<dbReference type="EMBL" id="PTQZ01000118">
    <property type="protein sequence ID" value="PQA42496.1"/>
    <property type="molecule type" value="Genomic_DNA"/>
</dbReference>